<feature type="compositionally biased region" description="Pro residues" evidence="2">
    <location>
        <begin position="678"/>
        <end position="691"/>
    </location>
</feature>
<evidence type="ECO:0000313" key="4">
    <source>
        <dbReference type="EMBL" id="KAF7363337.1"/>
    </source>
</evidence>
<dbReference type="GO" id="GO:0015031">
    <property type="term" value="P:protein transport"/>
    <property type="evidence" value="ECO:0007669"/>
    <property type="project" value="InterPro"/>
</dbReference>
<accession>A0A8H6YR51</accession>
<dbReference type="Proteomes" id="UP000623467">
    <property type="component" value="Unassembled WGS sequence"/>
</dbReference>
<proteinExistence type="inferred from homology"/>
<dbReference type="OrthoDB" id="29853at2759"/>
<feature type="compositionally biased region" description="Basic and acidic residues" evidence="2">
    <location>
        <begin position="696"/>
        <end position="710"/>
    </location>
</feature>
<feature type="region of interest" description="Disordered" evidence="2">
    <location>
        <begin position="746"/>
        <end position="921"/>
    </location>
</feature>
<feature type="compositionally biased region" description="Basic and acidic residues" evidence="2">
    <location>
        <begin position="1075"/>
        <end position="1092"/>
    </location>
</feature>
<feature type="compositionally biased region" description="Acidic residues" evidence="2">
    <location>
        <begin position="1121"/>
        <end position="1130"/>
    </location>
</feature>
<protein>
    <submittedName>
        <fullName evidence="4">DUF292-domain-containing protein</fullName>
    </submittedName>
</protein>
<feature type="compositionally biased region" description="Polar residues" evidence="2">
    <location>
        <begin position="873"/>
        <end position="892"/>
    </location>
</feature>
<evidence type="ECO:0000313" key="5">
    <source>
        <dbReference type="Proteomes" id="UP000623467"/>
    </source>
</evidence>
<feature type="compositionally biased region" description="Basic and acidic residues" evidence="2">
    <location>
        <begin position="976"/>
        <end position="988"/>
    </location>
</feature>
<organism evidence="4 5">
    <name type="scientific">Mycena sanguinolenta</name>
    <dbReference type="NCBI Taxonomy" id="230812"/>
    <lineage>
        <taxon>Eukaryota</taxon>
        <taxon>Fungi</taxon>
        <taxon>Dikarya</taxon>
        <taxon>Basidiomycota</taxon>
        <taxon>Agaricomycotina</taxon>
        <taxon>Agaricomycetes</taxon>
        <taxon>Agaricomycetidae</taxon>
        <taxon>Agaricales</taxon>
        <taxon>Marasmiineae</taxon>
        <taxon>Mycenaceae</taxon>
        <taxon>Mycena</taxon>
    </lineage>
</organism>
<dbReference type="EMBL" id="JACAZH010000007">
    <property type="protein sequence ID" value="KAF7363337.1"/>
    <property type="molecule type" value="Genomic_DNA"/>
</dbReference>
<keyword evidence="5" id="KW-1185">Reference proteome</keyword>
<dbReference type="Gene3D" id="1.10.472.80">
    <property type="entry name" value="Ypt/Rab-GAP domain of gyp1p, domain 3"/>
    <property type="match status" value="1"/>
</dbReference>
<reference evidence="4" key="1">
    <citation type="submission" date="2020-05" db="EMBL/GenBank/DDBJ databases">
        <title>Mycena genomes resolve the evolution of fungal bioluminescence.</title>
        <authorList>
            <person name="Tsai I.J."/>
        </authorList>
    </citation>
    <scope>NUCLEOTIDE SEQUENCE</scope>
    <source>
        <strain evidence="4">160909Yilan</strain>
    </source>
</reference>
<dbReference type="PANTHER" id="PTHR12161">
    <property type="entry name" value="IST1 FAMILY MEMBER"/>
    <property type="match status" value="1"/>
</dbReference>
<dbReference type="AlphaFoldDB" id="A0A8H6YR51"/>
<evidence type="ECO:0000256" key="2">
    <source>
        <dbReference type="SAM" id="MobiDB-lite"/>
    </source>
</evidence>
<dbReference type="InterPro" id="IPR000195">
    <property type="entry name" value="Rab-GAP-TBC_dom"/>
</dbReference>
<feature type="domain" description="Rab-GAP TBC" evidence="3">
    <location>
        <begin position="325"/>
        <end position="519"/>
    </location>
</feature>
<dbReference type="InterPro" id="IPR005061">
    <property type="entry name" value="Ist1"/>
</dbReference>
<feature type="compositionally biased region" description="Pro residues" evidence="2">
    <location>
        <begin position="814"/>
        <end position="829"/>
    </location>
</feature>
<feature type="region of interest" description="Disordered" evidence="2">
    <location>
        <begin position="633"/>
        <end position="714"/>
    </location>
</feature>
<evidence type="ECO:0000256" key="1">
    <source>
        <dbReference type="ARBA" id="ARBA00005536"/>
    </source>
</evidence>
<dbReference type="InterPro" id="IPR035969">
    <property type="entry name" value="Rab-GAP_TBC_sf"/>
</dbReference>
<dbReference type="PANTHER" id="PTHR12161:SF5">
    <property type="entry name" value="IST1 HOMOLOG"/>
    <property type="match status" value="1"/>
</dbReference>
<dbReference type="Pfam" id="PF00566">
    <property type="entry name" value="RabGAP-TBC"/>
    <property type="match status" value="1"/>
</dbReference>
<name>A0A8H6YR51_9AGAR</name>
<comment type="similarity">
    <text evidence="1">Belongs to the IST1 family.</text>
</comment>
<dbReference type="InterPro" id="IPR042277">
    <property type="entry name" value="IST1-like"/>
</dbReference>
<comment type="caution">
    <text evidence="4">The sequence shown here is derived from an EMBL/GenBank/DDBJ whole genome shotgun (WGS) entry which is preliminary data.</text>
</comment>
<feature type="region of interest" description="Disordered" evidence="2">
    <location>
        <begin position="933"/>
        <end position="952"/>
    </location>
</feature>
<gene>
    <name evidence="4" type="ORF">MSAN_00989100</name>
</gene>
<feature type="region of interest" description="Disordered" evidence="2">
    <location>
        <begin position="976"/>
        <end position="1145"/>
    </location>
</feature>
<dbReference type="Gene3D" id="1.20.1260.60">
    <property type="entry name" value="Vacuolar protein sorting-associated protein Ist1"/>
    <property type="match status" value="1"/>
</dbReference>
<evidence type="ECO:0000259" key="3">
    <source>
        <dbReference type="PROSITE" id="PS50086"/>
    </source>
</evidence>
<feature type="compositionally biased region" description="Basic and acidic residues" evidence="2">
    <location>
        <begin position="1111"/>
        <end position="1120"/>
    </location>
</feature>
<dbReference type="PROSITE" id="PS50086">
    <property type="entry name" value="TBC_RABGAP"/>
    <property type="match status" value="1"/>
</dbReference>
<sequence>MAGPRWDPTSVKALFRLTSQRLGQLQEKKDSQASITRRDIATLLQQGNVPLARAKAQNLIQEDVAGDLLETLEMHIGILLEHFTEIDQQFVNSPVVLEAASSIIFAGASQTESRELEAVREILIQRLGEDFARSAVLNRDHHVASRVVHALSAPSPSAANLDMYLLNIAKQFGIQWVPEPRRQDILNILSEILDPEGAPAVDMPRLRQLFQAFLMNRRGSGLVFGGYSSAPSPCSRSHGRVKLGSNERDLVRRLLKPFSELPPPTTPLAQLDASLFNVSKQLSRIPISLLSGLQEESEHAGLCPLDENASAEIKIPYANILDVRLKAIQDRDSAGSTAIPEIRLDTPEISVSEPEPETLASRRQAVQPRTLVTSKPYPAQNTHPRHLTALFRILYLHSVINPGNHSPHIPALLVPLYSVLIQEVEPEDQSNAEADTFWLFEAMIGEFAELEDEEGGHLWMKKFGERLTWADRELAETLHAKGLDPALPHYSYRWLAPLLTQTLPLSSVLVVWDALFSCPGRERDRTPKLEYLLDICTAMLIRARAALFRHPGLWSEENMSMPPPSPLRAWEFGDAFVEGMSLLQLYPVEAAGGIDRLLQTASDLAVRRRDEAKAAKPASLTLGARLTTSMWKGFTNQMPSPEVSPPESEHEEEEPSEAESAQKGDEVLNGTSSNPLLLPFPPMMPPSPIRSPWPSSKEEPERDTDSDREGAPVTATIWNYAEKLKDSDAAAALSKVSSNWRARAILGSWGRGSSSNPPTAPPSPRMDLSPQDAYVRRDDGRHQSLPTMHQPQQMYSPPARPAFFRPVRDSIMGPPSPRPSSPPSSPPWSPQSEGGFLSRTRNLQDSFAALTGAARPAPPPTAPKSGPRPLLLGSTQITAPSHSRPGSVSEAGQWQHVPRGKGHSLRRESQSSASSLSPMDAVGARGVAATYCGTESGHHTQPKSRVKSQVRVSHGTDFTNTTNVRILDKYISRQRRRESLEAVRHTDSEVATSPKSPEAPPRSPRIRSKRYASRPANIRTNTNDLVVPDAAADQQQNPRSLSVDWPEQGQDAAAATPRATTFDDVSQPSGRLRKSSTEQARKMSGDNQESRARKISGGSRPRKTSTGTIRVAEKSERDSAAEEGDDEGGFEDLLSSYESEDSSMH</sequence>
<feature type="compositionally biased region" description="Polar residues" evidence="2">
    <location>
        <begin position="784"/>
        <end position="795"/>
    </location>
</feature>
<dbReference type="Pfam" id="PF03398">
    <property type="entry name" value="Ist1"/>
    <property type="match status" value="1"/>
</dbReference>
<dbReference type="SUPFAM" id="SSF47923">
    <property type="entry name" value="Ypt/Rab-GAP domain of gyp1p"/>
    <property type="match status" value="2"/>
</dbReference>